<keyword evidence="8" id="KW-1185">Reference proteome</keyword>
<name>A0AAE3IRV5_9BACI</name>
<dbReference type="Gene3D" id="3.20.20.80">
    <property type="entry name" value="Glycosidases"/>
    <property type="match status" value="1"/>
</dbReference>
<keyword evidence="4" id="KW-0326">Glycosidase</keyword>
<feature type="domain" description="Glycosyl hydrolase family 30 beta sandwich" evidence="6">
    <location>
        <begin position="382"/>
        <end position="441"/>
    </location>
</feature>
<dbReference type="InterPro" id="IPR033452">
    <property type="entry name" value="GH30_C"/>
</dbReference>
<evidence type="ECO:0000313" key="7">
    <source>
        <dbReference type="EMBL" id="MCU9613067.1"/>
    </source>
</evidence>
<reference evidence="7" key="1">
    <citation type="submission" date="2022-10" db="EMBL/GenBank/DDBJ databases">
        <title>Description of Fervidibacillus gen. nov. in the family Fervidibacillaceae fam. nov. with two species, Fervidibacillus albus sp. nov., and Fervidibacillus halotolerans sp. nov., isolated from tidal flat sediments.</title>
        <authorList>
            <person name="Kwon K.K."/>
            <person name="Yang S.-H."/>
        </authorList>
    </citation>
    <scope>NUCLEOTIDE SEQUENCE</scope>
    <source>
        <strain evidence="7">JCM 19140</strain>
    </source>
</reference>
<comment type="similarity">
    <text evidence="1 4">Belongs to the glycosyl hydrolase 30 family.</text>
</comment>
<dbReference type="AlphaFoldDB" id="A0AAE3IRV5"/>
<protein>
    <submittedName>
        <fullName evidence="7">Glucosylceramidase</fullName>
    </submittedName>
</protein>
<dbReference type="SUPFAM" id="SSF51011">
    <property type="entry name" value="Glycosyl hydrolase domain"/>
    <property type="match status" value="1"/>
</dbReference>
<dbReference type="EMBL" id="JAOUSF010000002">
    <property type="protein sequence ID" value="MCU9613067.1"/>
    <property type="molecule type" value="Genomic_DNA"/>
</dbReference>
<feature type="domain" description="Glycosyl hydrolase family 30 TIM-barrel" evidence="5">
    <location>
        <begin position="47"/>
        <end position="379"/>
    </location>
</feature>
<evidence type="ECO:0000256" key="1">
    <source>
        <dbReference type="ARBA" id="ARBA00005382"/>
    </source>
</evidence>
<dbReference type="InterPro" id="IPR017853">
    <property type="entry name" value="GH"/>
</dbReference>
<sequence length="446" mass="50888">MTLKLVTTTYKENKKETTESTVEFTQDNNVEMKVVNVYPDLEYQTFDGFGGAITEASGYTFSLMSEGSQQKLVDAYFGENGNRYNIVRTHIDSCDFSVGQYEAMSDPEDTEFQSFTLARDEKYVLPLLQRAKETANQPLDIMLSPWSPPAFMKTNGKRVHGGKLKPEYRAFWAEYIAHYIKEYRAKGYPVKMLTIQNEPNAIQTWDSCQYTDQEEKEFLRDFLYPALQKNGLGDVDVLIWDHNKERMYERAAAIIDEATDHMVDGVAFHWYTGDHFDAIQLVREKFPDKKLIFTEGCVEYSRFSDAGQLVYAQMYAHDIIGNINAGMNAFIDWNIILDQQGGPNHVSNFCNAPIMCDTETDTIFENLSYTYIGHFSRYIQPGAKRIAATKYTDKLEITALKNPDGTVVIVLLNRSEEDLPVSLRLNGQVSHFTVQANSINTGILNI</sequence>
<evidence type="ECO:0000259" key="6">
    <source>
        <dbReference type="Pfam" id="PF17189"/>
    </source>
</evidence>
<evidence type="ECO:0000256" key="3">
    <source>
        <dbReference type="ARBA" id="ARBA00022801"/>
    </source>
</evidence>
<dbReference type="GO" id="GO:0004348">
    <property type="term" value="F:glucosylceramidase activity"/>
    <property type="evidence" value="ECO:0007669"/>
    <property type="project" value="InterPro"/>
</dbReference>
<dbReference type="GO" id="GO:0006680">
    <property type="term" value="P:glucosylceramide catabolic process"/>
    <property type="evidence" value="ECO:0007669"/>
    <property type="project" value="TreeGrafter"/>
</dbReference>
<comment type="caution">
    <text evidence="7">The sequence shown here is derived from an EMBL/GenBank/DDBJ whole genome shotgun (WGS) entry which is preliminary data.</text>
</comment>
<dbReference type="PANTHER" id="PTHR11069">
    <property type="entry name" value="GLUCOSYLCERAMIDASE"/>
    <property type="match status" value="1"/>
</dbReference>
<dbReference type="Proteomes" id="UP001209318">
    <property type="component" value="Unassembled WGS sequence"/>
</dbReference>
<dbReference type="RefSeq" id="WP_263072274.1">
    <property type="nucleotide sequence ID" value="NZ_JAOUSF010000002.1"/>
</dbReference>
<dbReference type="Gene3D" id="2.60.40.1180">
    <property type="entry name" value="Golgi alpha-mannosidase II"/>
    <property type="match status" value="1"/>
</dbReference>
<gene>
    <name evidence="7" type="ORF">OEV98_05820</name>
</gene>
<dbReference type="SUPFAM" id="SSF51445">
    <property type="entry name" value="(Trans)glycosidases"/>
    <property type="match status" value="1"/>
</dbReference>
<dbReference type="PANTHER" id="PTHR11069:SF23">
    <property type="entry name" value="LYSOSOMAL ACID GLUCOSYLCERAMIDASE"/>
    <property type="match status" value="1"/>
</dbReference>
<proteinExistence type="inferred from homology"/>
<accession>A0AAE3IRV5</accession>
<organism evidence="7 8">
    <name type="scientific">Perspicuibacillus lycopersici</name>
    <dbReference type="NCBI Taxonomy" id="1325689"/>
    <lineage>
        <taxon>Bacteria</taxon>
        <taxon>Bacillati</taxon>
        <taxon>Bacillota</taxon>
        <taxon>Bacilli</taxon>
        <taxon>Bacillales</taxon>
        <taxon>Bacillaceae</taxon>
        <taxon>Perspicuibacillus</taxon>
    </lineage>
</organism>
<dbReference type="Pfam" id="PF17189">
    <property type="entry name" value="Glyco_hydro_30C"/>
    <property type="match status" value="1"/>
</dbReference>
<dbReference type="InterPro" id="IPR013780">
    <property type="entry name" value="Glyco_hydro_b"/>
</dbReference>
<keyword evidence="2" id="KW-0732">Signal</keyword>
<dbReference type="Pfam" id="PF02055">
    <property type="entry name" value="Glyco_hydro_30"/>
    <property type="match status" value="1"/>
</dbReference>
<keyword evidence="3 4" id="KW-0378">Hydrolase</keyword>
<evidence type="ECO:0000313" key="8">
    <source>
        <dbReference type="Proteomes" id="UP001209318"/>
    </source>
</evidence>
<evidence type="ECO:0000256" key="2">
    <source>
        <dbReference type="ARBA" id="ARBA00022729"/>
    </source>
</evidence>
<evidence type="ECO:0000256" key="4">
    <source>
        <dbReference type="RuleBase" id="RU361188"/>
    </source>
</evidence>
<dbReference type="GO" id="GO:0016020">
    <property type="term" value="C:membrane"/>
    <property type="evidence" value="ECO:0007669"/>
    <property type="project" value="GOC"/>
</dbReference>
<dbReference type="InterPro" id="IPR001139">
    <property type="entry name" value="Glyco_hydro_30"/>
</dbReference>
<evidence type="ECO:0000259" key="5">
    <source>
        <dbReference type="Pfam" id="PF02055"/>
    </source>
</evidence>
<dbReference type="InterPro" id="IPR033453">
    <property type="entry name" value="Glyco_hydro_30_TIM-barrel"/>
</dbReference>
<dbReference type="PRINTS" id="PR00843">
    <property type="entry name" value="GLHYDRLASE30"/>
</dbReference>